<dbReference type="EMBL" id="MTKO01000006">
    <property type="protein sequence ID" value="RWX48130.1"/>
    <property type="molecule type" value="Genomic_DNA"/>
</dbReference>
<organism evidence="1 2">
    <name type="scientific">Candidatus Electrothrix aarhusensis</name>
    <dbReference type="NCBI Taxonomy" id="1859131"/>
    <lineage>
        <taxon>Bacteria</taxon>
        <taxon>Pseudomonadati</taxon>
        <taxon>Thermodesulfobacteriota</taxon>
        <taxon>Desulfobulbia</taxon>
        <taxon>Desulfobulbales</taxon>
        <taxon>Desulfobulbaceae</taxon>
        <taxon>Candidatus Electrothrix</taxon>
    </lineage>
</organism>
<accession>A0A3S3RU93</accession>
<evidence type="ECO:0000313" key="1">
    <source>
        <dbReference type="EMBL" id="RWX48130.1"/>
    </source>
</evidence>
<proteinExistence type="predicted"/>
<reference evidence="1 2" key="1">
    <citation type="submission" date="2017-01" db="EMBL/GenBank/DDBJ databases">
        <title>The cable genome- insights into the physiology and evolution of filamentous bacteria capable of sulfide oxidation via long distance electron transfer.</title>
        <authorList>
            <person name="Schreiber L."/>
            <person name="Bjerg J.T."/>
            <person name="Boggild A."/>
            <person name="Van De Vossenberg J."/>
            <person name="Meysman F."/>
            <person name="Nielsen L.P."/>
            <person name="Schramm A."/>
            <person name="Kjeldsen K.U."/>
        </authorList>
    </citation>
    <scope>NUCLEOTIDE SEQUENCE [LARGE SCALE GENOMIC DNA]</scope>
    <source>
        <strain evidence="1">MCF</strain>
    </source>
</reference>
<dbReference type="Proteomes" id="UP000287853">
    <property type="component" value="Unassembled WGS sequence"/>
</dbReference>
<comment type="caution">
    <text evidence="1">The sequence shown here is derived from an EMBL/GenBank/DDBJ whole genome shotgun (WGS) entry which is preliminary data.</text>
</comment>
<gene>
    <name evidence="1" type="ORF">H206_05306</name>
</gene>
<dbReference type="AlphaFoldDB" id="A0A3S3RU93"/>
<sequence>MGKTYRKDVDFIFFYFFREKSVKRFCEFKFAYSDFDCYFP</sequence>
<evidence type="ECO:0000313" key="2">
    <source>
        <dbReference type="Proteomes" id="UP000287853"/>
    </source>
</evidence>
<name>A0A3S3RU93_9BACT</name>
<protein>
    <submittedName>
        <fullName evidence="1">Uncharacterized protein</fullName>
    </submittedName>
</protein>
<keyword evidence="2" id="KW-1185">Reference proteome</keyword>